<dbReference type="GeneID" id="9947634"/>
<evidence type="ECO:0000313" key="1">
    <source>
        <dbReference type="EMBL" id="EFO18303.1"/>
    </source>
</evidence>
<dbReference type="AlphaFoldDB" id="A0A1S0TQI8"/>
<protein>
    <submittedName>
        <fullName evidence="1">Uncharacterized protein</fullName>
    </submittedName>
</protein>
<dbReference type="RefSeq" id="XP_003145767.1">
    <property type="nucleotide sequence ID" value="XM_003145719.1"/>
</dbReference>
<gene>
    <name evidence="1" type="ORF">LOAG_10193</name>
</gene>
<reference evidence="1" key="1">
    <citation type="submission" date="2012-04" db="EMBL/GenBank/DDBJ databases">
        <title>The Genome Sequence of Loa loa.</title>
        <authorList>
            <consortium name="The Broad Institute Genome Sequencing Platform"/>
            <consortium name="Broad Institute Genome Sequencing Center for Infectious Disease"/>
            <person name="Nutman T.B."/>
            <person name="Fink D.L."/>
            <person name="Russ C."/>
            <person name="Young S."/>
            <person name="Zeng Q."/>
            <person name="Gargeya S."/>
            <person name="Alvarado L."/>
            <person name="Berlin A."/>
            <person name="Chapman S.B."/>
            <person name="Chen Z."/>
            <person name="Freedman E."/>
            <person name="Gellesch M."/>
            <person name="Goldberg J."/>
            <person name="Griggs A."/>
            <person name="Gujja S."/>
            <person name="Heilman E.R."/>
            <person name="Heiman D."/>
            <person name="Howarth C."/>
            <person name="Mehta T."/>
            <person name="Neiman D."/>
            <person name="Pearson M."/>
            <person name="Roberts A."/>
            <person name="Saif S."/>
            <person name="Shea T."/>
            <person name="Shenoy N."/>
            <person name="Sisk P."/>
            <person name="Stolte C."/>
            <person name="Sykes S."/>
            <person name="White J."/>
            <person name="Yandava C."/>
            <person name="Haas B."/>
            <person name="Henn M.R."/>
            <person name="Nusbaum C."/>
            <person name="Birren B."/>
        </authorList>
    </citation>
    <scope>NUCLEOTIDE SEQUENCE [LARGE SCALE GENOMIC DNA]</scope>
</reference>
<dbReference type="KEGG" id="loa:LOAG_10193"/>
<organism evidence="1">
    <name type="scientific">Loa loa</name>
    <name type="common">Eye worm</name>
    <name type="synonym">Filaria loa</name>
    <dbReference type="NCBI Taxonomy" id="7209"/>
    <lineage>
        <taxon>Eukaryota</taxon>
        <taxon>Metazoa</taxon>
        <taxon>Ecdysozoa</taxon>
        <taxon>Nematoda</taxon>
        <taxon>Chromadorea</taxon>
        <taxon>Rhabditida</taxon>
        <taxon>Spirurina</taxon>
        <taxon>Spiruromorpha</taxon>
        <taxon>Filarioidea</taxon>
        <taxon>Onchocercidae</taxon>
        <taxon>Loa</taxon>
    </lineage>
</organism>
<dbReference type="InParanoid" id="A0A1S0TQI8"/>
<proteinExistence type="predicted"/>
<dbReference type="CTD" id="9947634"/>
<accession>A0A1S0TQI8</accession>
<sequence>MKAATTPRVECVQKLTKIDDVENESIIKKHHTSSGNYERFVSSTKIVGWFWSKFWRNGPVACFPQPRTPIGGCPYRFICSETSER</sequence>
<dbReference type="EMBL" id="JH712112">
    <property type="protein sequence ID" value="EFO18303.1"/>
    <property type="molecule type" value="Genomic_DNA"/>
</dbReference>
<name>A0A1S0TQI8_LOALO</name>